<feature type="domain" description="Tn3 transposase DDE" evidence="1">
    <location>
        <begin position="87"/>
        <end position="167"/>
    </location>
</feature>
<keyword evidence="3" id="KW-1185">Reference proteome</keyword>
<dbReference type="Pfam" id="PF01526">
    <property type="entry name" value="DDE_Tnp_Tn3"/>
    <property type="match status" value="1"/>
</dbReference>
<proteinExistence type="predicted"/>
<name>A0A972SHK8_9BURK</name>
<evidence type="ECO:0000313" key="3">
    <source>
        <dbReference type="Proteomes" id="UP000655523"/>
    </source>
</evidence>
<accession>A0A972SHK8</accession>
<dbReference type="InterPro" id="IPR002513">
    <property type="entry name" value="Tn3_Tnp_DDE_dom"/>
</dbReference>
<comment type="caution">
    <text evidence="2">The sequence shown here is derived from an EMBL/GenBank/DDBJ whole genome shotgun (WGS) entry which is preliminary data.</text>
</comment>
<evidence type="ECO:0000313" key="2">
    <source>
        <dbReference type="EMBL" id="NPT55124.1"/>
    </source>
</evidence>
<dbReference type="EMBL" id="WOEZ01000051">
    <property type="protein sequence ID" value="NPT55124.1"/>
    <property type="molecule type" value="Genomic_DNA"/>
</dbReference>
<evidence type="ECO:0000259" key="1">
    <source>
        <dbReference type="Pfam" id="PF01526"/>
    </source>
</evidence>
<reference evidence="2 3" key="1">
    <citation type="submission" date="2019-11" db="EMBL/GenBank/DDBJ databases">
        <title>Metabolism of dissolved organic matter in forest soils.</title>
        <authorList>
            <person name="Cyle K.T."/>
            <person name="Wilhelm R.C."/>
            <person name="Martinez C.E."/>
        </authorList>
    </citation>
    <scope>NUCLEOTIDE SEQUENCE [LARGE SCALE GENOMIC DNA]</scope>
    <source>
        <strain evidence="2 3">5N</strain>
    </source>
</reference>
<dbReference type="AlphaFoldDB" id="A0A972SHK8"/>
<dbReference type="GO" id="GO:0004803">
    <property type="term" value="F:transposase activity"/>
    <property type="evidence" value="ECO:0007669"/>
    <property type="project" value="InterPro"/>
</dbReference>
<sequence length="169" mass="18880">MGGEQHRENQLELAVETSAARYLDERLERLHDALDETHRLVAAGEPPDVELNEIGLRISPLDDATLAEANVLKPQAYDLMPRVKITDLLLEVDQWTDFTRHFTHLKSEAKAPGRTLLLTAILADVFNLGLEKMADTCAGTSAAKLVWLIAWYIRDETHQKGLAELVKSA</sequence>
<dbReference type="Proteomes" id="UP000655523">
    <property type="component" value="Unassembled WGS sequence"/>
</dbReference>
<gene>
    <name evidence="2" type="ORF">GNZ13_11070</name>
</gene>
<organism evidence="2 3">
    <name type="scientific">Paraburkholderia elongata</name>
    <dbReference type="NCBI Taxonomy" id="2675747"/>
    <lineage>
        <taxon>Bacteria</taxon>
        <taxon>Pseudomonadati</taxon>
        <taxon>Pseudomonadota</taxon>
        <taxon>Betaproteobacteria</taxon>
        <taxon>Burkholderiales</taxon>
        <taxon>Burkholderiaceae</taxon>
        <taxon>Paraburkholderia</taxon>
    </lineage>
</organism>
<dbReference type="GO" id="GO:0006313">
    <property type="term" value="P:DNA transposition"/>
    <property type="evidence" value="ECO:0007669"/>
    <property type="project" value="InterPro"/>
</dbReference>
<protein>
    <submittedName>
        <fullName evidence="2">Tn3 family transposase</fullName>
    </submittedName>
</protein>